<reference evidence="3" key="1">
    <citation type="journal article" date="2023" name="Commun. Biol.">
        <title>Genome analysis of Parmales, the sister group of diatoms, reveals the evolutionary specialization of diatoms from phago-mixotrophs to photoautotrophs.</title>
        <authorList>
            <person name="Ban H."/>
            <person name="Sato S."/>
            <person name="Yoshikawa S."/>
            <person name="Yamada K."/>
            <person name="Nakamura Y."/>
            <person name="Ichinomiya M."/>
            <person name="Sato N."/>
            <person name="Blanc-Mathieu R."/>
            <person name="Endo H."/>
            <person name="Kuwata A."/>
            <person name="Ogata H."/>
        </authorList>
    </citation>
    <scope>NUCLEOTIDE SEQUENCE [LARGE SCALE GENOMIC DNA]</scope>
    <source>
        <strain evidence="3">NIES 3699</strain>
    </source>
</reference>
<sequence length="232" mass="25360">MASLLSNTTTTTSRHHIRNDLAQLSSVYYSRQLLSLADIEHLQSIQQKVHNSGHHSNEQNASHHNPNHKHCTFMSRPAGPDLPENPLRVLAPQTLGKLLRFGQSSWLSADWSNPDGPLSSVLGPGSSGGGVGNLSIRIAEHWHYDVGGHLDNDLHFDQGSVITIVTALNDDFTGGLFRTFEANNSHLSHPLATGDSCCFVSHKYHNVTPVLSGFRESLVIELWEGGIATHGR</sequence>
<dbReference type="Proteomes" id="UP001165160">
    <property type="component" value="Unassembled WGS sequence"/>
</dbReference>
<organism evidence="2 3">
    <name type="scientific">Triparma verrucosa</name>
    <dbReference type="NCBI Taxonomy" id="1606542"/>
    <lineage>
        <taxon>Eukaryota</taxon>
        <taxon>Sar</taxon>
        <taxon>Stramenopiles</taxon>
        <taxon>Ochrophyta</taxon>
        <taxon>Bolidophyceae</taxon>
        <taxon>Parmales</taxon>
        <taxon>Triparmaceae</taxon>
        <taxon>Triparma</taxon>
    </lineage>
</organism>
<dbReference type="EMBL" id="BRXX01000575">
    <property type="protein sequence ID" value="GMH47286.1"/>
    <property type="molecule type" value="Genomic_DNA"/>
</dbReference>
<gene>
    <name evidence="2" type="ORF">TrVE_jg10046</name>
</gene>
<protein>
    <submittedName>
        <fullName evidence="2">Uncharacterized protein</fullName>
    </submittedName>
</protein>
<accession>A0A9W6Z856</accession>
<evidence type="ECO:0000313" key="2">
    <source>
        <dbReference type="EMBL" id="GMH47286.1"/>
    </source>
</evidence>
<comment type="caution">
    <text evidence="2">The sequence shown here is derived from an EMBL/GenBank/DDBJ whole genome shotgun (WGS) entry which is preliminary data.</text>
</comment>
<evidence type="ECO:0000256" key="1">
    <source>
        <dbReference type="SAM" id="MobiDB-lite"/>
    </source>
</evidence>
<name>A0A9W6Z856_9STRA</name>
<evidence type="ECO:0000313" key="3">
    <source>
        <dbReference type="Proteomes" id="UP001165160"/>
    </source>
</evidence>
<keyword evidence="3" id="KW-1185">Reference proteome</keyword>
<proteinExistence type="predicted"/>
<dbReference type="Gene3D" id="2.60.120.620">
    <property type="entry name" value="q2cbj1_9rhob like domain"/>
    <property type="match status" value="1"/>
</dbReference>
<feature type="region of interest" description="Disordered" evidence="1">
    <location>
        <begin position="47"/>
        <end position="68"/>
    </location>
</feature>
<dbReference type="AlphaFoldDB" id="A0A9W6Z856"/>